<dbReference type="InterPro" id="IPR033124">
    <property type="entry name" value="Ser_caboxypep_his_AS"/>
</dbReference>
<feature type="chain" id="PRO_5014181931" evidence="3">
    <location>
        <begin position="29"/>
        <end position="469"/>
    </location>
</feature>
<dbReference type="InterPro" id="IPR001563">
    <property type="entry name" value="Peptidase_S10"/>
</dbReference>
<dbReference type="GO" id="GO:0006508">
    <property type="term" value="P:proteolysis"/>
    <property type="evidence" value="ECO:0007669"/>
    <property type="project" value="InterPro"/>
</dbReference>
<dbReference type="Pfam" id="PF00450">
    <property type="entry name" value="Peptidase_S10"/>
    <property type="match status" value="1"/>
</dbReference>
<dbReference type="EMBL" id="KZ452037">
    <property type="protein sequence ID" value="PKA49677.1"/>
    <property type="molecule type" value="Genomic_DNA"/>
</dbReference>
<dbReference type="InterPro" id="IPR029058">
    <property type="entry name" value="AB_hydrolase_fold"/>
</dbReference>
<evidence type="ECO:0000313" key="5">
    <source>
        <dbReference type="Proteomes" id="UP000236161"/>
    </source>
</evidence>
<dbReference type="GO" id="GO:0019748">
    <property type="term" value="P:secondary metabolic process"/>
    <property type="evidence" value="ECO:0007669"/>
    <property type="project" value="TreeGrafter"/>
</dbReference>
<dbReference type="FunFam" id="3.40.50.1820:FF:000072">
    <property type="entry name" value="Serine carboxypeptidase-like 19"/>
    <property type="match status" value="1"/>
</dbReference>
<dbReference type="FunFam" id="3.40.50.12670:FF:000002">
    <property type="entry name" value="Carboxypeptidase"/>
    <property type="match status" value="1"/>
</dbReference>
<sequence length="469" mass="52804">MSTGTRSALPELLLLILFSVAPCSLSFARFNVTHVPGFDGELPFRLETGYVTVNEETGAEFYYFFVESERNPSEDPLILWLTGGPGCSSISGLAIDMGPLKFNVEEFDGKLPTMSANPYAWTKIANMIFVDWPIGSGFSYSKNASDYLTDDIAATKTMLEFLKKWFLDHPNFLLNTFYMGGDSYGGKMSVIVAQEIVEANKRGQLPLINIKGYIAGNPSTGEDVDSNTEVGRAYELAVVPEELYQQVLINCEGEDYWSPTKVQCSKHLDTFHEFLDEINPDNVLDPHCSEDPPNLNENSMARSLKDKSMEQFNSSSDPVITCITGELLSNYWVNNDLVREALHVKEGTVGRFHRCNFNIAFKYYTRSIPSSVPYHHSLLSKGYRAMIYNGDHDLKVSLWGTLTWIRSLNYTELKSWHSWKAGGQVAGYAILFSNNLTFTTIKGGSHVAPNKKPMRCFFMFERWSSYQAL</sequence>
<dbReference type="GO" id="GO:0004185">
    <property type="term" value="F:serine-type carboxypeptidase activity"/>
    <property type="evidence" value="ECO:0007669"/>
    <property type="project" value="UniProtKB-EC"/>
</dbReference>
<keyword evidence="3" id="KW-0732">Signal</keyword>
<organism evidence="4 5">
    <name type="scientific">Apostasia shenzhenica</name>
    <dbReference type="NCBI Taxonomy" id="1088818"/>
    <lineage>
        <taxon>Eukaryota</taxon>
        <taxon>Viridiplantae</taxon>
        <taxon>Streptophyta</taxon>
        <taxon>Embryophyta</taxon>
        <taxon>Tracheophyta</taxon>
        <taxon>Spermatophyta</taxon>
        <taxon>Magnoliopsida</taxon>
        <taxon>Liliopsida</taxon>
        <taxon>Asparagales</taxon>
        <taxon>Orchidaceae</taxon>
        <taxon>Apostasioideae</taxon>
        <taxon>Apostasia</taxon>
    </lineage>
</organism>
<keyword evidence="4" id="KW-0378">Hydrolase</keyword>
<dbReference type="PRINTS" id="PR00724">
    <property type="entry name" value="CRBOXYPTASEC"/>
</dbReference>
<dbReference type="Gene3D" id="3.40.50.1820">
    <property type="entry name" value="alpha/beta hydrolase"/>
    <property type="match status" value="1"/>
</dbReference>
<evidence type="ECO:0000256" key="3">
    <source>
        <dbReference type="SAM" id="SignalP"/>
    </source>
</evidence>
<evidence type="ECO:0000313" key="4">
    <source>
        <dbReference type="EMBL" id="PKA49677.1"/>
    </source>
</evidence>
<dbReference type="GO" id="GO:0016747">
    <property type="term" value="F:acyltransferase activity, transferring groups other than amino-acyl groups"/>
    <property type="evidence" value="ECO:0007669"/>
    <property type="project" value="TreeGrafter"/>
</dbReference>
<reference evidence="4 5" key="1">
    <citation type="journal article" date="2017" name="Nature">
        <title>The Apostasia genome and the evolution of orchids.</title>
        <authorList>
            <person name="Zhang G.Q."/>
            <person name="Liu K.W."/>
            <person name="Li Z."/>
            <person name="Lohaus R."/>
            <person name="Hsiao Y.Y."/>
            <person name="Niu S.C."/>
            <person name="Wang J.Y."/>
            <person name="Lin Y.C."/>
            <person name="Xu Q."/>
            <person name="Chen L.J."/>
            <person name="Yoshida K."/>
            <person name="Fujiwara S."/>
            <person name="Wang Z.W."/>
            <person name="Zhang Y.Q."/>
            <person name="Mitsuda N."/>
            <person name="Wang M."/>
            <person name="Liu G.H."/>
            <person name="Pecoraro L."/>
            <person name="Huang H.X."/>
            <person name="Xiao X.J."/>
            <person name="Lin M."/>
            <person name="Wu X.Y."/>
            <person name="Wu W.L."/>
            <person name="Chen Y.Y."/>
            <person name="Chang S.B."/>
            <person name="Sakamoto S."/>
            <person name="Ohme-Takagi M."/>
            <person name="Yagi M."/>
            <person name="Zeng S.J."/>
            <person name="Shen C.Y."/>
            <person name="Yeh C.M."/>
            <person name="Luo Y.B."/>
            <person name="Tsai W.C."/>
            <person name="Van de Peer Y."/>
            <person name="Liu Z.J."/>
        </authorList>
    </citation>
    <scope>NUCLEOTIDE SEQUENCE [LARGE SCALE GENOMIC DNA]</scope>
    <source>
        <strain evidence="5">cv. Shenzhen</strain>
        <tissue evidence="4">Stem</tissue>
    </source>
</reference>
<dbReference type="AlphaFoldDB" id="A0A2I0A2C4"/>
<dbReference type="Gene3D" id="3.40.50.12670">
    <property type="match status" value="1"/>
</dbReference>
<evidence type="ECO:0000256" key="2">
    <source>
        <dbReference type="ARBA" id="ARBA00023180"/>
    </source>
</evidence>
<dbReference type="OrthoDB" id="443318at2759"/>
<gene>
    <name evidence="4" type="primary">SCPL18</name>
    <name evidence="4" type="ORF">AXF42_Ash004218</name>
</gene>
<name>A0A2I0A2C4_9ASPA</name>
<feature type="signal peptide" evidence="3">
    <location>
        <begin position="1"/>
        <end position="28"/>
    </location>
</feature>
<dbReference type="Proteomes" id="UP000236161">
    <property type="component" value="Unassembled WGS sequence"/>
</dbReference>
<comment type="similarity">
    <text evidence="1">Belongs to the peptidase S10 family.</text>
</comment>
<keyword evidence="4" id="KW-0121">Carboxypeptidase</keyword>
<evidence type="ECO:0000256" key="1">
    <source>
        <dbReference type="ARBA" id="ARBA00009431"/>
    </source>
</evidence>
<proteinExistence type="inferred from homology"/>
<keyword evidence="5" id="KW-1185">Reference proteome</keyword>
<keyword evidence="2" id="KW-0325">Glycoprotein</keyword>
<dbReference type="SUPFAM" id="SSF53474">
    <property type="entry name" value="alpha/beta-Hydrolases"/>
    <property type="match status" value="1"/>
</dbReference>
<dbReference type="EC" id="3.4.16.5" evidence="4"/>
<dbReference type="PANTHER" id="PTHR11802">
    <property type="entry name" value="SERINE PROTEASE FAMILY S10 SERINE CARBOXYPEPTIDASE"/>
    <property type="match status" value="1"/>
</dbReference>
<dbReference type="PROSITE" id="PS00560">
    <property type="entry name" value="CARBOXYPEPT_SER_HIS"/>
    <property type="match status" value="1"/>
</dbReference>
<keyword evidence="4" id="KW-0645">Protease</keyword>
<dbReference type="PANTHER" id="PTHR11802:SF461">
    <property type="entry name" value="OS02G0687900 PROTEIN"/>
    <property type="match status" value="1"/>
</dbReference>
<accession>A0A2I0A2C4</accession>
<protein>
    <submittedName>
        <fullName evidence="4">Serine carboxypeptidase-like 18</fullName>
        <ecNumber evidence="4">3.4.16.5</ecNumber>
    </submittedName>
</protein>